<dbReference type="InterPro" id="IPR027417">
    <property type="entry name" value="P-loop_NTPase"/>
</dbReference>
<dbReference type="EnsemblMetazoa" id="Aqu2.1.32294_001">
    <property type="protein sequence ID" value="Aqu2.1.32294_001"/>
    <property type="gene ID" value="Aqu2.1.32294"/>
</dbReference>
<name>A0A1X7UXP7_AMPQE</name>
<dbReference type="InParanoid" id="A0A1X7UXP7"/>
<accession>A0A1X7UXP7</accession>
<dbReference type="AlphaFoldDB" id="A0A1X7UXP7"/>
<proteinExistence type="predicted"/>
<dbReference type="Gene3D" id="3.40.50.300">
    <property type="entry name" value="P-loop containing nucleotide triphosphate hydrolases"/>
    <property type="match status" value="1"/>
</dbReference>
<reference evidence="1" key="1">
    <citation type="submission" date="2017-05" db="UniProtKB">
        <authorList>
            <consortium name="EnsemblMetazoa"/>
        </authorList>
    </citation>
    <scope>IDENTIFICATION</scope>
</reference>
<organism evidence="1">
    <name type="scientific">Amphimedon queenslandica</name>
    <name type="common">Sponge</name>
    <dbReference type="NCBI Taxonomy" id="400682"/>
    <lineage>
        <taxon>Eukaryota</taxon>
        <taxon>Metazoa</taxon>
        <taxon>Porifera</taxon>
        <taxon>Demospongiae</taxon>
        <taxon>Heteroscleromorpha</taxon>
        <taxon>Haplosclerida</taxon>
        <taxon>Niphatidae</taxon>
        <taxon>Amphimedon</taxon>
    </lineage>
</organism>
<sequence>CTDDSLKTQIISFTQQSCLRIVCATIVFRMGINCLDARSVVHMGPPDDLKSYI</sequence>
<protein>
    <recommendedName>
        <fullName evidence="2">Helicase C-terminal domain-containing protein</fullName>
    </recommendedName>
</protein>
<evidence type="ECO:0008006" key="2">
    <source>
        <dbReference type="Google" id="ProtNLM"/>
    </source>
</evidence>
<evidence type="ECO:0000313" key="1">
    <source>
        <dbReference type="EnsemblMetazoa" id="Aqu2.1.32294_001"/>
    </source>
</evidence>
<dbReference type="SUPFAM" id="SSF52540">
    <property type="entry name" value="P-loop containing nucleoside triphosphate hydrolases"/>
    <property type="match status" value="1"/>
</dbReference>